<dbReference type="RefSeq" id="WP_380701007.1">
    <property type="nucleotide sequence ID" value="NZ_JBHSAP010000002.1"/>
</dbReference>
<keyword evidence="1" id="KW-0238">DNA-binding</keyword>
<comment type="caution">
    <text evidence="3">The sequence shown here is derived from an EMBL/GenBank/DDBJ whole genome shotgun (WGS) entry which is preliminary data.</text>
</comment>
<evidence type="ECO:0000313" key="4">
    <source>
        <dbReference type="Proteomes" id="UP001595843"/>
    </source>
</evidence>
<dbReference type="InterPro" id="IPR036388">
    <property type="entry name" value="WH-like_DNA-bd_sf"/>
</dbReference>
<evidence type="ECO:0000259" key="2">
    <source>
        <dbReference type="Pfam" id="PF12802"/>
    </source>
</evidence>
<dbReference type="Pfam" id="PF12802">
    <property type="entry name" value="MarR_2"/>
    <property type="match status" value="1"/>
</dbReference>
<sequence length="161" mass="18412">MGTKNKPHGFLPTFDSETGEIPAYIAFPLTKKYLKGDFFLAMQEGFIQISKMRLTGEQLKVLLFLMGKLDFENWIPVNQKEIAEELSLKRPNVSRALKRLEENGIIVKGEKNGRSWTYRLETSYGYKGKGKNLAKVEKAVRKAKEHGFNVIEGGKKEKEEE</sequence>
<proteinExistence type="predicted"/>
<dbReference type="Gene3D" id="1.10.10.10">
    <property type="entry name" value="Winged helix-like DNA-binding domain superfamily/Winged helix DNA-binding domain"/>
    <property type="match status" value="1"/>
</dbReference>
<dbReference type="EMBL" id="JBHSAP010000002">
    <property type="protein sequence ID" value="MFC4075261.1"/>
    <property type="molecule type" value="Genomic_DNA"/>
</dbReference>
<dbReference type="Proteomes" id="UP001595843">
    <property type="component" value="Unassembled WGS sequence"/>
</dbReference>
<organism evidence="3 4">
    <name type="scientific">Salinithrix halophila</name>
    <dbReference type="NCBI Taxonomy" id="1485204"/>
    <lineage>
        <taxon>Bacteria</taxon>
        <taxon>Bacillati</taxon>
        <taxon>Bacillota</taxon>
        <taxon>Bacilli</taxon>
        <taxon>Bacillales</taxon>
        <taxon>Thermoactinomycetaceae</taxon>
        <taxon>Salinithrix</taxon>
    </lineage>
</organism>
<dbReference type="InterPro" id="IPR000835">
    <property type="entry name" value="HTH_MarR-typ"/>
</dbReference>
<dbReference type="CDD" id="cd00090">
    <property type="entry name" value="HTH_ARSR"/>
    <property type="match status" value="1"/>
</dbReference>
<evidence type="ECO:0000313" key="3">
    <source>
        <dbReference type="EMBL" id="MFC4075261.1"/>
    </source>
</evidence>
<protein>
    <submittedName>
        <fullName evidence="3">Helix-turn-helix domain-containing protein</fullName>
    </submittedName>
</protein>
<accession>A0ABV8J8N9</accession>
<reference evidence="4" key="1">
    <citation type="journal article" date="2019" name="Int. J. Syst. Evol. Microbiol.">
        <title>The Global Catalogue of Microorganisms (GCM) 10K type strain sequencing project: providing services to taxonomists for standard genome sequencing and annotation.</title>
        <authorList>
            <consortium name="The Broad Institute Genomics Platform"/>
            <consortium name="The Broad Institute Genome Sequencing Center for Infectious Disease"/>
            <person name="Wu L."/>
            <person name="Ma J."/>
        </authorList>
    </citation>
    <scope>NUCLEOTIDE SEQUENCE [LARGE SCALE GENOMIC DNA]</scope>
    <source>
        <strain evidence="4">IBRC-M 10813</strain>
    </source>
</reference>
<evidence type="ECO:0000256" key="1">
    <source>
        <dbReference type="ARBA" id="ARBA00023125"/>
    </source>
</evidence>
<gene>
    <name evidence="3" type="ORF">ACFOUO_00285</name>
</gene>
<keyword evidence="4" id="KW-1185">Reference proteome</keyword>
<feature type="domain" description="HTH marR-type" evidence="2">
    <location>
        <begin position="54"/>
        <end position="110"/>
    </location>
</feature>
<dbReference type="InterPro" id="IPR036390">
    <property type="entry name" value="WH_DNA-bd_sf"/>
</dbReference>
<name>A0ABV8J8N9_9BACL</name>
<dbReference type="SUPFAM" id="SSF46785">
    <property type="entry name" value="Winged helix' DNA-binding domain"/>
    <property type="match status" value="1"/>
</dbReference>
<dbReference type="InterPro" id="IPR011991">
    <property type="entry name" value="ArsR-like_HTH"/>
</dbReference>